<evidence type="ECO:0000313" key="3">
    <source>
        <dbReference type="Proteomes" id="UP001208570"/>
    </source>
</evidence>
<keyword evidence="3" id="KW-1185">Reference proteome</keyword>
<dbReference type="Pfam" id="PF00144">
    <property type="entry name" value="Beta-lactamase"/>
    <property type="match status" value="1"/>
</dbReference>
<proteinExistence type="predicted"/>
<dbReference type="Gene3D" id="2.40.128.600">
    <property type="match status" value="1"/>
</dbReference>
<dbReference type="EMBL" id="JAODUP010000173">
    <property type="protein sequence ID" value="KAK2158311.1"/>
    <property type="molecule type" value="Genomic_DNA"/>
</dbReference>
<dbReference type="Proteomes" id="UP001208570">
    <property type="component" value="Unassembled WGS sequence"/>
</dbReference>
<reference evidence="2" key="1">
    <citation type="journal article" date="2023" name="Mol. Biol. Evol.">
        <title>Third-Generation Sequencing Reveals the Adaptive Role of the Epigenome in Three Deep-Sea Polychaetes.</title>
        <authorList>
            <person name="Perez M."/>
            <person name="Aroh O."/>
            <person name="Sun Y."/>
            <person name="Lan Y."/>
            <person name="Juniper S.K."/>
            <person name="Young C.R."/>
            <person name="Angers B."/>
            <person name="Qian P.Y."/>
        </authorList>
    </citation>
    <scope>NUCLEOTIDE SEQUENCE</scope>
    <source>
        <strain evidence="2">P08H-3</strain>
    </source>
</reference>
<name>A0AAD9JSC8_9ANNE</name>
<dbReference type="AlphaFoldDB" id="A0AAD9JSC8"/>
<evidence type="ECO:0000259" key="1">
    <source>
        <dbReference type="Pfam" id="PF00144"/>
    </source>
</evidence>
<protein>
    <recommendedName>
        <fullName evidence="1">Beta-lactamase-related domain-containing protein</fullName>
    </recommendedName>
</protein>
<organism evidence="2 3">
    <name type="scientific">Paralvinella palmiformis</name>
    <dbReference type="NCBI Taxonomy" id="53620"/>
    <lineage>
        <taxon>Eukaryota</taxon>
        <taxon>Metazoa</taxon>
        <taxon>Spiralia</taxon>
        <taxon>Lophotrochozoa</taxon>
        <taxon>Annelida</taxon>
        <taxon>Polychaeta</taxon>
        <taxon>Sedentaria</taxon>
        <taxon>Canalipalpata</taxon>
        <taxon>Terebellida</taxon>
        <taxon>Terebelliformia</taxon>
        <taxon>Alvinellidae</taxon>
        <taxon>Paralvinella</taxon>
    </lineage>
</organism>
<gene>
    <name evidence="2" type="ORF">LSH36_173g09004</name>
</gene>
<dbReference type="InterPro" id="IPR050491">
    <property type="entry name" value="AmpC-like"/>
</dbReference>
<dbReference type="SUPFAM" id="SSF56601">
    <property type="entry name" value="beta-lactamase/transpeptidase-like"/>
    <property type="match status" value="1"/>
</dbReference>
<dbReference type="InterPro" id="IPR001466">
    <property type="entry name" value="Beta-lactam-related"/>
</dbReference>
<evidence type="ECO:0000313" key="2">
    <source>
        <dbReference type="EMBL" id="KAK2158311.1"/>
    </source>
</evidence>
<comment type="caution">
    <text evidence="2">The sequence shown here is derived from an EMBL/GenBank/DDBJ whole genome shotgun (WGS) entry which is preliminary data.</text>
</comment>
<dbReference type="PANTHER" id="PTHR46825:SF15">
    <property type="entry name" value="BETA-LACTAMASE-RELATED DOMAIN-CONTAINING PROTEIN"/>
    <property type="match status" value="1"/>
</dbReference>
<accession>A0AAD9JSC8</accession>
<sequence>MASAAEVEQIRSFIRTLMKKYQVPGACVSIVYKGEVILEEGYGVTDLKTQHPVNECTQFGIGSISKCFTAVLLAALLPQHGITWDTPLKKMFAESEPDFHFSDEYITEHACLRDLLAHKMGIELGSSDLSWMCESFSRVDMLSKVQHIPLSSIGFRAKFEYNNIMYSLAGKVIEILTGSSWEDRIRERFFELLGMSNSSFLNEEYDESPNLARPHMLMNGKLDEINMAVHRCSVCIGPGASICSSARDMAKWMQFLLDKGRLFDTSIIPARQIEECWKAQFAIPTDSQSELLYCYVSQPQFPVTASLDAYGLGFQKGHYRGYQCIGHSGELFGYDSLLTLYPDMNLGIFTAFNGPGGEKSYLGNMLLRYFITDSMLGLGHWLIPESIDRFPEPWVPRNRYFLPHVHADIVHGIRASRALTDYVGTYRNGFLGDVCISTDLANGTLTMYHGKLGEFKLHPDGDADQFRIEGMGAMLFLHHLDLYSPTSWMVVRFFTSAPDVVDSLVISFYESAPVFTKSEYIS</sequence>
<feature type="domain" description="Beta-lactamase-related" evidence="1">
    <location>
        <begin position="11"/>
        <end position="360"/>
    </location>
</feature>
<dbReference type="PANTHER" id="PTHR46825">
    <property type="entry name" value="D-ALANYL-D-ALANINE-CARBOXYPEPTIDASE/ENDOPEPTIDASE AMPH"/>
    <property type="match status" value="1"/>
</dbReference>
<dbReference type="InterPro" id="IPR012338">
    <property type="entry name" value="Beta-lactam/transpept-like"/>
</dbReference>
<dbReference type="Gene3D" id="3.40.710.10">
    <property type="entry name" value="DD-peptidase/beta-lactamase superfamily"/>
    <property type="match status" value="1"/>
</dbReference>